<reference evidence="2 3" key="1">
    <citation type="journal article" date="2021" name="Arch. Microbiol.">
        <title>Myceligenerans indicum sp. nov., an actinobacterium isolated from mangrove sediment of Sundarbans, India.</title>
        <authorList>
            <person name="Asha K."/>
            <person name="Bhadury P."/>
        </authorList>
    </citation>
    <scope>NUCLEOTIDE SEQUENCE [LARGE SCALE GENOMIC DNA]</scope>
    <source>
        <strain evidence="2 3">I2</strain>
    </source>
</reference>
<gene>
    <name evidence="2" type="ORF">HGK34_19770</name>
</gene>
<dbReference type="Proteomes" id="UP000675409">
    <property type="component" value="Unassembled WGS sequence"/>
</dbReference>
<evidence type="ECO:0000313" key="3">
    <source>
        <dbReference type="Proteomes" id="UP000675409"/>
    </source>
</evidence>
<dbReference type="RefSeq" id="WP_201850637.1">
    <property type="nucleotide sequence ID" value="NZ_JABBYC010000059.1"/>
</dbReference>
<feature type="compositionally biased region" description="Low complexity" evidence="1">
    <location>
        <begin position="38"/>
        <end position="54"/>
    </location>
</feature>
<feature type="region of interest" description="Disordered" evidence="1">
    <location>
        <begin position="1"/>
        <end position="63"/>
    </location>
</feature>
<sequence length="98" mass="10990">MPPPRPAGQADDHEAEPGRTIKRPVRDRHGRREPSAATRRTGPRKTTGPSRTTSQQWAIGPPETVPMTADEYHEAVQAWAALIALWWTTHPPEQDHET</sequence>
<evidence type="ECO:0000256" key="1">
    <source>
        <dbReference type="SAM" id="MobiDB-lite"/>
    </source>
</evidence>
<proteinExistence type="predicted"/>
<dbReference type="EMBL" id="JABBYC010000059">
    <property type="protein sequence ID" value="MBL0888489.1"/>
    <property type="molecule type" value="Genomic_DNA"/>
</dbReference>
<name>A0ABS1LR58_9MICO</name>
<feature type="compositionally biased region" description="Basic residues" evidence="1">
    <location>
        <begin position="20"/>
        <end position="31"/>
    </location>
</feature>
<evidence type="ECO:0000313" key="2">
    <source>
        <dbReference type="EMBL" id="MBL0888489.1"/>
    </source>
</evidence>
<comment type="caution">
    <text evidence="2">The sequence shown here is derived from an EMBL/GenBank/DDBJ whole genome shotgun (WGS) entry which is preliminary data.</text>
</comment>
<feature type="compositionally biased region" description="Basic and acidic residues" evidence="1">
    <location>
        <begin position="10"/>
        <end position="19"/>
    </location>
</feature>
<keyword evidence="3" id="KW-1185">Reference proteome</keyword>
<protein>
    <submittedName>
        <fullName evidence="2">Uncharacterized protein</fullName>
    </submittedName>
</protein>
<accession>A0ABS1LR58</accession>
<organism evidence="2 3">
    <name type="scientific">Myceligenerans indicum</name>
    <dbReference type="NCBI Taxonomy" id="2593663"/>
    <lineage>
        <taxon>Bacteria</taxon>
        <taxon>Bacillati</taxon>
        <taxon>Actinomycetota</taxon>
        <taxon>Actinomycetes</taxon>
        <taxon>Micrococcales</taxon>
        <taxon>Promicromonosporaceae</taxon>
        <taxon>Myceligenerans</taxon>
    </lineage>
</organism>